<dbReference type="OrthoDB" id="8947436at2759"/>
<name>A0A6I9NGQ2_9TELE</name>
<feature type="region of interest" description="Disordered" evidence="1">
    <location>
        <begin position="214"/>
        <end position="315"/>
    </location>
</feature>
<dbReference type="RefSeq" id="XP_010775712.1">
    <property type="nucleotide sequence ID" value="XM_010777410.1"/>
</dbReference>
<feature type="compositionally biased region" description="Basic and acidic residues" evidence="1">
    <location>
        <begin position="214"/>
        <end position="236"/>
    </location>
</feature>
<gene>
    <name evidence="3" type="primary">LOC104950830</name>
</gene>
<dbReference type="GeneID" id="104950830"/>
<evidence type="ECO:0000313" key="3">
    <source>
        <dbReference type="RefSeq" id="XP_010775712.1"/>
    </source>
</evidence>
<organism evidence="2 3">
    <name type="scientific">Notothenia coriiceps</name>
    <name type="common">black rockcod</name>
    <dbReference type="NCBI Taxonomy" id="8208"/>
    <lineage>
        <taxon>Eukaryota</taxon>
        <taxon>Metazoa</taxon>
        <taxon>Chordata</taxon>
        <taxon>Craniata</taxon>
        <taxon>Vertebrata</taxon>
        <taxon>Euteleostomi</taxon>
        <taxon>Actinopterygii</taxon>
        <taxon>Neopterygii</taxon>
        <taxon>Teleostei</taxon>
        <taxon>Neoteleostei</taxon>
        <taxon>Acanthomorphata</taxon>
        <taxon>Eupercaria</taxon>
        <taxon>Perciformes</taxon>
        <taxon>Notothenioidei</taxon>
        <taxon>Nototheniidae</taxon>
        <taxon>Notothenia</taxon>
    </lineage>
</organism>
<protein>
    <submittedName>
        <fullName evidence="3">Trichohyalin-like</fullName>
    </submittedName>
</protein>
<proteinExistence type="predicted"/>
<keyword evidence="2" id="KW-1185">Reference proteome</keyword>
<sequence>MSPKDTKLRPVAEPGSTADIKERVKIRSDLTVPSKRQKTWNQMEKLLEQWQTRGLIPADDQPGPTEAHRKAVVEHENAEYLQQEKAWIKAGQPSWYGPENIAMNRAEKRKAMVASLVFHLEDASQGLTNSLHVVELSRRMEEKTNRRMEELGRIMEKELGRRMEEQLNRRMEAELIRGMEERRKADEAHNDIIEERQREEDKYQQLLAERRQEDVRFQDMKADRQRRERREQEERRTQRKCRTNYSPDYSEGQGDEDDDGGTQSETSRHSPYHEQSQQQRGFASPPENNSMDENEQHYPGTCPKTRRTKTGAHTSMPLIAAGRGGFQYQSWIHRDMEALVAKLPPLTKGGQKWVTDLERYTAQDHLCLGDMRALLGRIEGLLEARAVDSEANCTHDPDDTSFNYIRSNYWAAIRHIYPTTRSLHALTGLRKGTEENMHAFLKRCEGVWEDCTGERHDVSPAVTMLWKDAKDKINVSVFGM</sequence>
<accession>A0A6I9NGQ2</accession>
<dbReference type="Proteomes" id="UP000504611">
    <property type="component" value="Unplaced"/>
</dbReference>
<feature type="compositionally biased region" description="Polar residues" evidence="1">
    <location>
        <begin position="273"/>
        <end position="291"/>
    </location>
</feature>
<reference evidence="3" key="1">
    <citation type="submission" date="2025-08" db="UniProtKB">
        <authorList>
            <consortium name="RefSeq"/>
        </authorList>
    </citation>
    <scope>IDENTIFICATION</scope>
    <source>
        <tissue evidence="3">Muscle</tissue>
    </source>
</reference>
<dbReference type="KEGG" id="ncc:104950830"/>
<evidence type="ECO:0000256" key="1">
    <source>
        <dbReference type="SAM" id="MobiDB-lite"/>
    </source>
</evidence>
<dbReference type="AlphaFoldDB" id="A0A6I9NGQ2"/>
<evidence type="ECO:0000313" key="2">
    <source>
        <dbReference type="Proteomes" id="UP000504611"/>
    </source>
</evidence>